<evidence type="ECO:0000313" key="3">
    <source>
        <dbReference type="Proteomes" id="UP000320591"/>
    </source>
</evidence>
<dbReference type="SUPFAM" id="SSF82771">
    <property type="entry name" value="GIY-YIG endonuclease"/>
    <property type="match status" value="1"/>
</dbReference>
<dbReference type="EMBL" id="CP042220">
    <property type="protein sequence ID" value="QDX29480.1"/>
    <property type="molecule type" value="Genomic_DNA"/>
</dbReference>
<dbReference type="OrthoDB" id="9803913at2"/>
<name>A0A5B8IAI2_9GAMM</name>
<dbReference type="PROSITE" id="PS50164">
    <property type="entry name" value="GIY_YIG"/>
    <property type="match status" value="1"/>
</dbReference>
<sequence>MEQYIRMCAHEIYSSPAELYWHKPINLVEINYNRKHELIYQIPESYGIYIFHRRYAEFGEALYIGKASNLRRRISQELNAKELIEHVRDAKRGAKLLSFAEIKMHGNCNKDKCIDDIESALIELSMNRGDHLFNTKKTKVHIQEVTSLGEKPSFLEKKLYMYQ</sequence>
<gene>
    <name evidence="2" type="ORF">Dpoa569_0001247</name>
</gene>
<dbReference type="Proteomes" id="UP000320591">
    <property type="component" value="Chromosome"/>
</dbReference>
<evidence type="ECO:0000313" key="2">
    <source>
        <dbReference type="EMBL" id="QDX29480.1"/>
    </source>
</evidence>
<dbReference type="AlphaFoldDB" id="A0A5B8IAI2"/>
<proteinExistence type="predicted"/>
<dbReference type="InterPro" id="IPR035901">
    <property type="entry name" value="GIY-YIG_endonuc_sf"/>
</dbReference>
<dbReference type="InterPro" id="IPR000305">
    <property type="entry name" value="GIY-YIG_endonuc"/>
</dbReference>
<dbReference type="KEGG" id="dic:Dpoa569_0001247"/>
<dbReference type="Gene3D" id="3.40.1440.10">
    <property type="entry name" value="GIY-YIG endonuclease"/>
    <property type="match status" value="1"/>
</dbReference>
<keyword evidence="3" id="KW-1185">Reference proteome</keyword>
<accession>A0A5B8IAI2</accession>
<reference evidence="2 3" key="1">
    <citation type="journal article" date="2019" name="Environ. Microbiol.">
        <title>The phytopathogenic nature of Dickeya aquatica 174/2 and the dynamic early evolution of Dickeya pathogenicity.</title>
        <authorList>
            <person name="Duprey A."/>
            <person name="Taib N."/>
            <person name="Leonard S."/>
            <person name="Garin T."/>
            <person name="Flandrois J.P."/>
            <person name="Nasser W."/>
            <person name="Brochier-Armanet C."/>
            <person name="Reverchon S."/>
        </authorList>
    </citation>
    <scope>NUCLEOTIDE SEQUENCE [LARGE SCALE GENOMIC DNA]</scope>
    <source>
        <strain evidence="2 3">NCPPB 569</strain>
    </source>
</reference>
<organism evidence="2 3">
    <name type="scientific">Dickeya poaceiphila</name>
    <dbReference type="NCBI Taxonomy" id="568768"/>
    <lineage>
        <taxon>Bacteria</taxon>
        <taxon>Pseudomonadati</taxon>
        <taxon>Pseudomonadota</taxon>
        <taxon>Gammaproteobacteria</taxon>
        <taxon>Enterobacterales</taxon>
        <taxon>Pectobacteriaceae</taxon>
        <taxon>Dickeya</taxon>
    </lineage>
</organism>
<protein>
    <recommendedName>
        <fullName evidence="1">GIY-YIG domain-containing protein</fullName>
    </recommendedName>
</protein>
<evidence type="ECO:0000259" key="1">
    <source>
        <dbReference type="PROSITE" id="PS50164"/>
    </source>
</evidence>
<feature type="domain" description="GIY-YIG" evidence="1">
    <location>
        <begin position="44"/>
        <end position="139"/>
    </location>
</feature>